<reference evidence="2 3" key="1">
    <citation type="submission" date="2022-11" db="EMBL/GenBank/DDBJ databases">
        <title>Minimal conservation of predation-associated metabolite biosynthetic gene clusters underscores biosynthetic potential of Myxococcota including descriptions for ten novel species: Archangium lansinium sp. nov., Myxococcus landrumus sp. nov., Nannocystis bai.</title>
        <authorList>
            <person name="Ahearne A."/>
            <person name="Stevens C."/>
            <person name="Phillips K."/>
        </authorList>
    </citation>
    <scope>NUCLEOTIDE SEQUENCE [LARGE SCALE GENOMIC DNA]</scope>
    <source>
        <strain evidence="2 3">MIWBW</strain>
    </source>
</reference>
<feature type="region of interest" description="Disordered" evidence="1">
    <location>
        <begin position="254"/>
        <end position="278"/>
    </location>
</feature>
<dbReference type="Proteomes" id="UP001207654">
    <property type="component" value="Unassembled WGS sequence"/>
</dbReference>
<dbReference type="RefSeq" id="WP_267535767.1">
    <property type="nucleotide sequence ID" value="NZ_JAPNKA010000001.1"/>
</dbReference>
<protein>
    <submittedName>
        <fullName evidence="2">Uncharacterized protein</fullName>
    </submittedName>
</protein>
<proteinExistence type="predicted"/>
<evidence type="ECO:0000313" key="2">
    <source>
        <dbReference type="EMBL" id="MCY1076906.1"/>
    </source>
</evidence>
<comment type="caution">
    <text evidence="2">The sequence shown here is derived from an EMBL/GenBank/DDBJ whole genome shotgun (WGS) entry which is preliminary data.</text>
</comment>
<organism evidence="2 3">
    <name type="scientific">Archangium lansingense</name>
    <dbReference type="NCBI Taxonomy" id="2995310"/>
    <lineage>
        <taxon>Bacteria</taxon>
        <taxon>Pseudomonadati</taxon>
        <taxon>Myxococcota</taxon>
        <taxon>Myxococcia</taxon>
        <taxon>Myxococcales</taxon>
        <taxon>Cystobacterineae</taxon>
        <taxon>Archangiaceae</taxon>
        <taxon>Archangium</taxon>
    </lineage>
</organism>
<feature type="compositionally biased region" description="Acidic residues" evidence="1">
    <location>
        <begin position="268"/>
        <end position="278"/>
    </location>
</feature>
<gene>
    <name evidence="2" type="ORF">OV287_20715</name>
</gene>
<dbReference type="EMBL" id="JAPNKA010000001">
    <property type="protein sequence ID" value="MCY1076906.1"/>
    <property type="molecule type" value="Genomic_DNA"/>
</dbReference>
<name>A0ABT4A5I2_9BACT</name>
<keyword evidence="3" id="KW-1185">Reference proteome</keyword>
<evidence type="ECO:0000313" key="3">
    <source>
        <dbReference type="Proteomes" id="UP001207654"/>
    </source>
</evidence>
<sequence length="278" mass="31884">MQIHDLLNEGLLMIGSLQRAAESAGREEEVTAWRHVRAHWNFTIITGQVYVFEDYLAGLDPKRTSYESTAFKAHTDELSKQGMALLLRALDETTDPARKQHVLVMIDLLNFIVDSGKQKALESYREGISYNPLYAIAYFDTRAEAEAWLNSPSEPPSGGHVLIGDEYYELWYSREDGFRELLRDHSRALLFEVFESKPLPPATASFDTREEAMAWLTSHPASPMLLVAIAGEYHHAVYHKHLNRHTLHSLSRLREEREKLKAEQQQQQEDEEAESSED</sequence>
<evidence type="ECO:0000256" key="1">
    <source>
        <dbReference type="SAM" id="MobiDB-lite"/>
    </source>
</evidence>
<accession>A0ABT4A5I2</accession>